<evidence type="ECO:0000256" key="7">
    <source>
        <dbReference type="PROSITE-ProRule" id="PRU01240"/>
    </source>
</evidence>
<dbReference type="PROSITE" id="PS51892">
    <property type="entry name" value="SUBTILASE"/>
    <property type="match status" value="1"/>
</dbReference>
<dbReference type="PANTHER" id="PTHR43806:SF66">
    <property type="entry name" value="SERIN ENDOPEPTIDASE"/>
    <property type="match status" value="1"/>
</dbReference>
<feature type="region of interest" description="Disordered" evidence="8">
    <location>
        <begin position="102"/>
        <end position="158"/>
    </location>
</feature>
<dbReference type="InterPro" id="IPR036852">
    <property type="entry name" value="Peptidase_S8/S53_dom_sf"/>
</dbReference>
<sequence length="1014" mass="107331">MVCSSWLAFLALGLIRASPAWAAENGIESTTKVAADALIIECENSEARESVAKAVEASGGTLRHVYNSNYFNGVSAVLPKLTTVGDRKAFLKNLKGVRASWPAQSITQAPEATTQNQPEDKPDVPEGEKEKPGKKPEATSKTAKRRHPLSRRADDDRVESPWNHLMTHVDKLHEEGYLGSGIKIATVDTGVDYKHPALGGCFGPGCKVATGENFSNEGDKKDPIDCSGHGTIVAGILAGYNKADGFVGAAPNATIMAYRVLNCQAEGSEDDMIAGWLKAKEDGAQIIISSIGLQGENWAQRPLAMVAARIVASGVPCVAGLGNIRDNGLFYAMNPSTGRGVTSVNSFSRAYVALEQRGEYSIGNRSEPVDFTFEPRRGLDDWDGEWRPVHDVDADFGDKPDDDLSRGKEVPTRIDFWAELEENCKLSPGNSGTGFAQDLVGHIALIRQTPETKDCHYYDRVQNAVARGAAHILAWQDDPVVVDIRPQDANGVRAVGITGADVGRAMARALASGQPVTARKIGRVRIETGRIAKLSANGPTWELDIKPTIGAPGQDVPVTKRGGGYGFDSGSSFAGPLVAGVLALMAEVRGTFDPALLNSLIMSTAEPQSDDGRPITVAQQGGGLLRAWEAAHATTLVEPGALTFNDTDNRVDSIALRINNTAKTEVTYQLANLAATTLYTFGRDPIRPGAGEAVAPPADIKLSQASITIGAGQSATVDVSAIDPSGLDPKRLPLWSGWVSIQGSDGTNLTVPYLGLGGSLRSAAVLDPASHLTSLAGSEFILGDPPEGQKPGPSKGITSSPDAIRGRTMSTSFELVLGSPQVRVDIVPLDMCPTPAPVNTASVGARGLASFARRANATEPDLSQACVPDSIVTEFAGVKSIGQLPGYPQHYARRRRVHVDWSGAFAPGQYAPPGRYKLVARALSIMGDAANETHWQTVESPVFSILYKHNVKPAQENQPVDEDNWRPPQTPEEEAAYLANYIAQHPEIFAPAAGTEDAAAAGGAGDAPAAHDSS</sequence>
<feature type="region of interest" description="Disordered" evidence="8">
    <location>
        <begin position="781"/>
        <end position="804"/>
    </location>
</feature>
<dbReference type="InterPro" id="IPR022398">
    <property type="entry name" value="Peptidase_S8_His-AS"/>
</dbReference>
<dbReference type="AlphaFoldDB" id="E9E760"/>
<keyword evidence="3 9" id="KW-0732">Signal</keyword>
<dbReference type="KEGG" id="maw:19250019"/>
<dbReference type="SUPFAM" id="SSF52743">
    <property type="entry name" value="Subtilisin-like"/>
    <property type="match status" value="1"/>
</dbReference>
<evidence type="ECO:0000256" key="6">
    <source>
        <dbReference type="PIRSR" id="PIRSR615500-1"/>
    </source>
</evidence>
<evidence type="ECO:0000256" key="8">
    <source>
        <dbReference type="SAM" id="MobiDB-lite"/>
    </source>
</evidence>
<feature type="chain" id="PRO_5003238232" evidence="9">
    <location>
        <begin position="23"/>
        <end position="1014"/>
    </location>
</feature>
<dbReference type="PRINTS" id="PR00723">
    <property type="entry name" value="SUBTILISIN"/>
</dbReference>
<feature type="compositionally biased region" description="Basic and acidic residues" evidence="8">
    <location>
        <begin position="118"/>
        <end position="138"/>
    </location>
</feature>
<dbReference type="GO" id="GO:0004252">
    <property type="term" value="F:serine-type endopeptidase activity"/>
    <property type="evidence" value="ECO:0007669"/>
    <property type="project" value="UniProtKB-UniRule"/>
</dbReference>
<dbReference type="GeneID" id="19250019"/>
<evidence type="ECO:0000256" key="4">
    <source>
        <dbReference type="ARBA" id="ARBA00022801"/>
    </source>
</evidence>
<dbReference type="InParanoid" id="E9E760"/>
<dbReference type="GO" id="GO:0006508">
    <property type="term" value="P:proteolysis"/>
    <property type="evidence" value="ECO:0007669"/>
    <property type="project" value="UniProtKB-KW"/>
</dbReference>
<dbReference type="PROSITE" id="PS00137">
    <property type="entry name" value="SUBTILASE_HIS"/>
    <property type="match status" value="1"/>
</dbReference>
<dbReference type="HOGENOM" id="CLU_003559_1_0_1"/>
<proteinExistence type="inferred from homology"/>
<dbReference type="GO" id="GO:0016020">
    <property type="term" value="C:membrane"/>
    <property type="evidence" value="ECO:0007669"/>
    <property type="project" value="InterPro"/>
</dbReference>
<dbReference type="InterPro" id="IPR015500">
    <property type="entry name" value="Peptidase_S8_subtilisin-rel"/>
</dbReference>
<feature type="active site" description="Charge relay system" evidence="6 7">
    <location>
        <position position="229"/>
    </location>
</feature>
<dbReference type="InterPro" id="IPR050131">
    <property type="entry name" value="Peptidase_S8_subtilisin-like"/>
</dbReference>
<keyword evidence="4 7" id="KW-0378">Hydrolase</keyword>
<keyword evidence="5 7" id="KW-0720">Serine protease</keyword>
<feature type="domain" description="Peptidase S8/S53" evidence="10">
    <location>
        <begin position="179"/>
        <end position="614"/>
    </location>
</feature>
<evidence type="ECO:0000313" key="12">
    <source>
        <dbReference type="EMBL" id="EFY88235.1"/>
    </source>
</evidence>
<keyword evidence="13" id="KW-1185">Reference proteome</keyword>
<organism evidence="13">
    <name type="scientific">Metarhizium acridum (strain CQMa 102)</name>
    <dbReference type="NCBI Taxonomy" id="655827"/>
    <lineage>
        <taxon>Eukaryota</taxon>
        <taxon>Fungi</taxon>
        <taxon>Dikarya</taxon>
        <taxon>Ascomycota</taxon>
        <taxon>Pezizomycotina</taxon>
        <taxon>Sordariomycetes</taxon>
        <taxon>Hypocreomycetidae</taxon>
        <taxon>Hypocreales</taxon>
        <taxon>Clavicipitaceae</taxon>
        <taxon>Metarhizium</taxon>
    </lineage>
</organism>
<dbReference type="eggNOG" id="KOG4266">
    <property type="taxonomic scope" value="Eukaryota"/>
</dbReference>
<dbReference type="Proteomes" id="UP000002499">
    <property type="component" value="Unassembled WGS sequence"/>
</dbReference>
<evidence type="ECO:0000259" key="11">
    <source>
        <dbReference type="Pfam" id="PF06280"/>
    </source>
</evidence>
<keyword evidence="2 7" id="KW-0645">Protease</keyword>
<dbReference type="OrthoDB" id="10256524at2759"/>
<feature type="signal peptide" evidence="9">
    <location>
        <begin position="1"/>
        <end position="22"/>
    </location>
</feature>
<gene>
    <name evidence="12" type="ORF">MAC_05708</name>
</gene>
<feature type="compositionally biased region" description="Polar residues" evidence="8">
    <location>
        <begin position="102"/>
        <end position="117"/>
    </location>
</feature>
<evidence type="ECO:0000256" key="9">
    <source>
        <dbReference type="SAM" id="SignalP"/>
    </source>
</evidence>
<dbReference type="EMBL" id="GL698514">
    <property type="protein sequence ID" value="EFY88235.1"/>
    <property type="molecule type" value="Genomic_DNA"/>
</dbReference>
<dbReference type="OMA" id="AANETHW"/>
<evidence type="ECO:0000313" key="13">
    <source>
        <dbReference type="Proteomes" id="UP000002499"/>
    </source>
</evidence>
<protein>
    <submittedName>
        <fullName evidence="12">Subtilisin-like serine protease PR1C</fullName>
    </submittedName>
</protein>
<evidence type="ECO:0000256" key="3">
    <source>
        <dbReference type="ARBA" id="ARBA00022729"/>
    </source>
</evidence>
<feature type="region of interest" description="Disordered" evidence="8">
    <location>
        <begin position="993"/>
        <end position="1014"/>
    </location>
</feature>
<dbReference type="PANTHER" id="PTHR43806">
    <property type="entry name" value="PEPTIDASE S8"/>
    <property type="match status" value="1"/>
</dbReference>
<dbReference type="Pfam" id="PF00082">
    <property type="entry name" value="Peptidase_S8"/>
    <property type="match status" value="1"/>
</dbReference>
<reference evidence="12 13" key="1">
    <citation type="journal article" date="2011" name="PLoS Genet.">
        <title>Genome sequencing and comparative transcriptomics of the model entomopathogenic fungi Metarhizium anisopliae and M. acridum.</title>
        <authorList>
            <person name="Gao Q."/>
            <person name="Jin K."/>
            <person name="Ying S.H."/>
            <person name="Zhang Y."/>
            <person name="Xiao G."/>
            <person name="Shang Y."/>
            <person name="Duan Z."/>
            <person name="Hu X."/>
            <person name="Xie X.Q."/>
            <person name="Zhou G."/>
            <person name="Peng G."/>
            <person name="Luo Z."/>
            <person name="Huang W."/>
            <person name="Wang B."/>
            <person name="Fang W."/>
            <person name="Wang S."/>
            <person name="Zhong Y."/>
            <person name="Ma L.J."/>
            <person name="St Leger R.J."/>
            <person name="Zhao G.P."/>
            <person name="Pei Y."/>
            <person name="Feng M.G."/>
            <person name="Xia Y."/>
            <person name="Wang C."/>
        </authorList>
    </citation>
    <scope>NUCLEOTIDE SEQUENCE [LARGE SCALE GENOMIC DNA]</scope>
    <source>
        <strain evidence="12 13">CQMa 102</strain>
    </source>
</reference>
<dbReference type="InterPro" id="IPR000209">
    <property type="entry name" value="Peptidase_S8/S53_dom"/>
</dbReference>
<feature type="domain" description="C5a peptidase/Subtilisin-like protease SBT2-like Fn3-like" evidence="11">
    <location>
        <begin position="643"/>
        <end position="754"/>
    </location>
</feature>
<dbReference type="InterPro" id="IPR010435">
    <property type="entry name" value="C5a/SBT2-like_Fn3"/>
</dbReference>
<evidence type="ECO:0000259" key="10">
    <source>
        <dbReference type="Pfam" id="PF00082"/>
    </source>
</evidence>
<feature type="active site" description="Charge relay system" evidence="6 7">
    <location>
        <position position="572"/>
    </location>
</feature>
<comment type="similarity">
    <text evidence="1 7">Belongs to the peptidase S8 family.</text>
</comment>
<name>E9E760_METAQ</name>
<evidence type="ECO:0000256" key="1">
    <source>
        <dbReference type="ARBA" id="ARBA00011073"/>
    </source>
</evidence>
<feature type="active site" description="Charge relay system" evidence="6 7">
    <location>
        <position position="188"/>
    </location>
</feature>
<evidence type="ECO:0000256" key="5">
    <source>
        <dbReference type="ARBA" id="ARBA00022825"/>
    </source>
</evidence>
<evidence type="ECO:0000256" key="2">
    <source>
        <dbReference type="ARBA" id="ARBA00022670"/>
    </source>
</evidence>
<dbReference type="Gene3D" id="3.40.50.200">
    <property type="entry name" value="Peptidase S8/S53 domain"/>
    <property type="match status" value="2"/>
</dbReference>
<dbReference type="Pfam" id="PF06280">
    <property type="entry name" value="fn3_5"/>
    <property type="match status" value="1"/>
</dbReference>
<accession>E9E760</accession>